<evidence type="ECO:0000256" key="1">
    <source>
        <dbReference type="ARBA" id="ARBA00022801"/>
    </source>
</evidence>
<evidence type="ECO:0000259" key="2">
    <source>
        <dbReference type="Pfam" id="PF00857"/>
    </source>
</evidence>
<dbReference type="eggNOG" id="COG1335">
    <property type="taxonomic scope" value="Bacteria"/>
</dbReference>
<dbReference type="STRING" id="1499967.U27_02727"/>
<dbReference type="AlphaFoldDB" id="A0A081BTW3"/>
<reference evidence="3" key="1">
    <citation type="journal article" date="2015" name="PeerJ">
        <title>First genomic representation of candidate bacterial phylum KSB3 points to enhanced environmental sensing as a trigger of wastewater bulking.</title>
        <authorList>
            <person name="Sekiguchi Y."/>
            <person name="Ohashi A."/>
            <person name="Parks D.H."/>
            <person name="Yamauchi T."/>
            <person name="Tyson G.W."/>
            <person name="Hugenholtz P."/>
        </authorList>
    </citation>
    <scope>NUCLEOTIDE SEQUENCE [LARGE SCALE GENOMIC DNA]</scope>
</reference>
<proteinExistence type="predicted"/>
<keyword evidence="4" id="KW-1185">Reference proteome</keyword>
<gene>
    <name evidence="3" type="ORF">U27_02727</name>
</gene>
<dbReference type="InterPro" id="IPR000868">
    <property type="entry name" value="Isochorismatase-like_dom"/>
</dbReference>
<dbReference type="CDD" id="cd00431">
    <property type="entry name" value="cysteine_hydrolases"/>
    <property type="match status" value="1"/>
</dbReference>
<dbReference type="Proteomes" id="UP000030661">
    <property type="component" value="Unassembled WGS sequence"/>
</dbReference>
<accession>A0A081BTW3</accession>
<feature type="domain" description="Isochorismatase-like" evidence="2">
    <location>
        <begin position="33"/>
        <end position="216"/>
    </location>
</feature>
<organism evidence="3">
    <name type="scientific">Vecturithrix granuli</name>
    <dbReference type="NCBI Taxonomy" id="1499967"/>
    <lineage>
        <taxon>Bacteria</taxon>
        <taxon>Candidatus Moduliflexota</taxon>
        <taxon>Candidatus Vecturitrichia</taxon>
        <taxon>Candidatus Vecturitrichales</taxon>
        <taxon>Candidatus Vecturitrichaceae</taxon>
        <taxon>Candidatus Vecturithrix</taxon>
    </lineage>
</organism>
<dbReference type="Gene3D" id="3.40.50.850">
    <property type="entry name" value="Isochorismatase-like"/>
    <property type="match status" value="1"/>
</dbReference>
<dbReference type="EMBL" id="DF820464">
    <property type="protein sequence ID" value="GAK55768.1"/>
    <property type="molecule type" value="Genomic_DNA"/>
</dbReference>
<evidence type="ECO:0000313" key="4">
    <source>
        <dbReference type="Proteomes" id="UP000030661"/>
    </source>
</evidence>
<dbReference type="InterPro" id="IPR050272">
    <property type="entry name" value="Isochorismatase-like_hydrls"/>
</dbReference>
<dbReference type="SUPFAM" id="SSF52499">
    <property type="entry name" value="Isochorismatase-like hydrolases"/>
    <property type="match status" value="1"/>
</dbReference>
<evidence type="ECO:0000313" key="3">
    <source>
        <dbReference type="EMBL" id="GAK55768.1"/>
    </source>
</evidence>
<name>A0A081BTW3_VECG1</name>
<sequence length="224" mass="25572">MKANIFSEQDIMELARSAYEHGQANFPIIKEKCALLVIDMQDEFVKPHFCPYWVPESTHQVPKIKQMINACRRMGIPIIYTVFGRTHAYLDRPKSGEYMPNRFPDLDFERSGLFVEGKIYHELTPLEDEIVIFKPSYGAFYDTPLETILKNLGKDTVIISGAMTNFCCGTTARQAYERGYKVIFGSDINATDLPEMHEAELKVLRKGFARVMSSAEILAELEAE</sequence>
<dbReference type="GO" id="GO:0016787">
    <property type="term" value="F:hydrolase activity"/>
    <property type="evidence" value="ECO:0007669"/>
    <property type="project" value="UniProtKB-KW"/>
</dbReference>
<keyword evidence="1 3" id="KW-0378">Hydrolase</keyword>
<protein>
    <submittedName>
        <fullName evidence="3">Isochorismatase hydrolase</fullName>
    </submittedName>
</protein>
<dbReference type="HOGENOM" id="CLU_068979_8_3_0"/>
<dbReference type="InterPro" id="IPR036380">
    <property type="entry name" value="Isochorismatase-like_sf"/>
</dbReference>
<dbReference type="PANTHER" id="PTHR43540">
    <property type="entry name" value="PEROXYUREIDOACRYLATE/UREIDOACRYLATE AMIDOHYDROLASE-RELATED"/>
    <property type="match status" value="1"/>
</dbReference>
<dbReference type="Pfam" id="PF00857">
    <property type="entry name" value="Isochorismatase"/>
    <property type="match status" value="1"/>
</dbReference>
<dbReference type="PANTHER" id="PTHR43540:SF6">
    <property type="entry name" value="ISOCHORISMATASE-LIKE DOMAIN-CONTAINING PROTEIN"/>
    <property type="match status" value="1"/>
</dbReference>